<dbReference type="PANTHER" id="PTHR35481">
    <property type="entry name" value="DNA-DIRECTED RNA POLYMERASE SUBUNIT ALPHA"/>
    <property type="match status" value="1"/>
</dbReference>
<accession>A0ABD1WBN8</accession>
<dbReference type="Pfam" id="PF25475">
    <property type="entry name" value="DUF7903"/>
    <property type="match status" value="1"/>
</dbReference>
<dbReference type="PANTHER" id="PTHR35481:SF1">
    <property type="entry name" value="DNA-DIRECTED RNA POLYMERASE SUBUNIT ALPHA"/>
    <property type="match status" value="1"/>
</dbReference>
<feature type="region of interest" description="Disordered" evidence="1">
    <location>
        <begin position="1"/>
        <end position="35"/>
    </location>
</feature>
<proteinExistence type="predicted"/>
<feature type="compositionally biased region" description="Basic residues" evidence="1">
    <location>
        <begin position="1"/>
        <end position="12"/>
    </location>
</feature>
<evidence type="ECO:0000313" key="4">
    <source>
        <dbReference type="Proteomes" id="UP001604277"/>
    </source>
</evidence>
<gene>
    <name evidence="3" type="ORF">Fot_16214</name>
</gene>
<dbReference type="Proteomes" id="UP001604277">
    <property type="component" value="Unassembled WGS sequence"/>
</dbReference>
<dbReference type="InterPro" id="IPR057225">
    <property type="entry name" value="DUF7903"/>
</dbReference>
<dbReference type="EMBL" id="JBFOLJ010000004">
    <property type="protein sequence ID" value="KAL2546981.1"/>
    <property type="molecule type" value="Genomic_DNA"/>
</dbReference>
<evidence type="ECO:0000256" key="1">
    <source>
        <dbReference type="SAM" id="MobiDB-lite"/>
    </source>
</evidence>
<organism evidence="3 4">
    <name type="scientific">Forsythia ovata</name>
    <dbReference type="NCBI Taxonomy" id="205694"/>
    <lineage>
        <taxon>Eukaryota</taxon>
        <taxon>Viridiplantae</taxon>
        <taxon>Streptophyta</taxon>
        <taxon>Embryophyta</taxon>
        <taxon>Tracheophyta</taxon>
        <taxon>Spermatophyta</taxon>
        <taxon>Magnoliopsida</taxon>
        <taxon>eudicotyledons</taxon>
        <taxon>Gunneridae</taxon>
        <taxon>Pentapetalae</taxon>
        <taxon>asterids</taxon>
        <taxon>lamiids</taxon>
        <taxon>Lamiales</taxon>
        <taxon>Oleaceae</taxon>
        <taxon>Forsythieae</taxon>
        <taxon>Forsythia</taxon>
    </lineage>
</organism>
<sequence length="121" mass="13626">MAYVPLHKRHLKGGAGCPSSSPSLRPPSETVNPNFKRKMNFNSKDIADKGVGKSIVYAENVRSKWFAVGLTDNTLLPMMTRLERVSLKSYERKSGEKPLTLVLCDHHLKGVVLFPHVFWFS</sequence>
<evidence type="ECO:0000259" key="2">
    <source>
        <dbReference type="Pfam" id="PF25475"/>
    </source>
</evidence>
<name>A0ABD1WBN8_9LAMI</name>
<comment type="caution">
    <text evidence="3">The sequence shown here is derived from an EMBL/GenBank/DDBJ whole genome shotgun (WGS) entry which is preliminary data.</text>
</comment>
<keyword evidence="4" id="KW-1185">Reference proteome</keyword>
<reference evidence="4" key="1">
    <citation type="submission" date="2024-07" db="EMBL/GenBank/DDBJ databases">
        <title>Two chromosome-level genome assemblies of Korean endemic species Abeliophyllum distichum and Forsythia ovata (Oleaceae).</title>
        <authorList>
            <person name="Jang H."/>
        </authorList>
    </citation>
    <scope>NUCLEOTIDE SEQUENCE [LARGE SCALE GENOMIC DNA]</scope>
</reference>
<evidence type="ECO:0000313" key="3">
    <source>
        <dbReference type="EMBL" id="KAL2546981.1"/>
    </source>
</evidence>
<feature type="compositionally biased region" description="Low complexity" evidence="1">
    <location>
        <begin position="18"/>
        <end position="28"/>
    </location>
</feature>
<dbReference type="AlphaFoldDB" id="A0ABD1WBN8"/>
<feature type="domain" description="DUF7903" evidence="2">
    <location>
        <begin position="52"/>
        <end position="102"/>
    </location>
</feature>
<protein>
    <recommendedName>
        <fullName evidence="2">DUF7903 domain-containing protein</fullName>
    </recommendedName>
</protein>